<gene>
    <name evidence="1" type="ORF">HGO97_005595</name>
</gene>
<evidence type="ECO:0000313" key="2">
    <source>
        <dbReference type="Proteomes" id="UP000723714"/>
    </source>
</evidence>
<dbReference type="InterPro" id="IPR004461">
    <property type="entry name" value="CO_DH/Ac-CoA_synth_bsu"/>
</dbReference>
<name>A0ABS6D1T2_9FIRM</name>
<dbReference type="Pfam" id="PF03598">
    <property type="entry name" value="CdhC"/>
    <property type="match status" value="1"/>
</dbReference>
<dbReference type="RefSeq" id="WP_216240201.1">
    <property type="nucleotide sequence ID" value="NZ_JABACJ020000003.1"/>
</dbReference>
<proteinExistence type="predicted"/>
<sequence>MELYDGMIQKTREYLSADTPRNYLYDERKCWGETTSGEMIMLRDAAFELGGGSCESVNYTCVTSNQELVKENGIFLYGPELRELREDTSFARIVFLNVKEDALDEAAGDDAAYRFIRELEYVRYHIFPKGYMVRTSAKNSREQARVSRDAIKAGISFERLGDSYIRKYLENPKVRKVQVIFLVGKEKLQLFVEEAVKADTVTEALNHILKGMPMNCGSCDLQVICNEVEGMRALHQGNRNR</sequence>
<accession>A0ABS6D1T2</accession>
<evidence type="ECO:0008006" key="3">
    <source>
        <dbReference type="Google" id="ProtNLM"/>
    </source>
</evidence>
<protein>
    <recommendedName>
        <fullName evidence="3">CO-methylating acetyl-CoA synthase</fullName>
    </recommendedName>
</protein>
<comment type="caution">
    <text evidence="1">The sequence shown here is derived from an EMBL/GenBank/DDBJ whole genome shotgun (WGS) entry which is preliminary data.</text>
</comment>
<reference evidence="1 2" key="1">
    <citation type="submission" date="2021-06" db="EMBL/GenBank/DDBJ databases">
        <title>Faecalicatena sp. nov. isolated from porcine feces.</title>
        <authorList>
            <person name="Oh B.S."/>
            <person name="Lee J.H."/>
        </authorList>
    </citation>
    <scope>NUCLEOTIDE SEQUENCE [LARGE SCALE GENOMIC DNA]</scope>
    <source>
        <strain evidence="1 2">AGMB00832</strain>
    </source>
</reference>
<organism evidence="1 2">
    <name type="scientific">Faecalicatena faecalis</name>
    <dbReference type="NCBI Taxonomy" id="2726362"/>
    <lineage>
        <taxon>Bacteria</taxon>
        <taxon>Bacillati</taxon>
        <taxon>Bacillota</taxon>
        <taxon>Clostridia</taxon>
        <taxon>Lachnospirales</taxon>
        <taxon>Lachnospiraceae</taxon>
        <taxon>Faecalicatena</taxon>
    </lineage>
</organism>
<evidence type="ECO:0000313" key="1">
    <source>
        <dbReference type="EMBL" id="MBU3875290.1"/>
    </source>
</evidence>
<dbReference type="Proteomes" id="UP000723714">
    <property type="component" value="Unassembled WGS sequence"/>
</dbReference>
<dbReference type="EMBL" id="JABACJ020000003">
    <property type="protein sequence ID" value="MBU3875290.1"/>
    <property type="molecule type" value="Genomic_DNA"/>
</dbReference>
<keyword evidence="2" id="KW-1185">Reference proteome</keyword>